<dbReference type="Proteomes" id="UP001590950">
    <property type="component" value="Unassembled WGS sequence"/>
</dbReference>
<accession>A0ABR3ZUB3</accession>
<protein>
    <submittedName>
        <fullName evidence="1">Uncharacterized protein</fullName>
    </submittedName>
</protein>
<name>A0ABR3ZUB3_9LECA</name>
<proteinExistence type="predicted"/>
<evidence type="ECO:0000313" key="1">
    <source>
        <dbReference type="EMBL" id="KAL2037167.1"/>
    </source>
</evidence>
<keyword evidence="2" id="KW-1185">Reference proteome</keyword>
<comment type="caution">
    <text evidence="1">The sequence shown here is derived from an EMBL/GenBank/DDBJ whole genome shotgun (WGS) entry which is preliminary data.</text>
</comment>
<sequence length="152" mass="17249">MELNASILYKRRQRISCRRSRPTTAFIYRGGFMGLSEVRTTVDNLTRHQSAGPIPAFQFLTSTLHTSSTTSVNLCVVNLPTSGHRDNGVKFGNYHFEKGGFTPPAAHRNSKTTNIYMTKEMGRCFGVEGFNAYLFLYNDLKRRLEQGWGDEE</sequence>
<evidence type="ECO:0000313" key="2">
    <source>
        <dbReference type="Proteomes" id="UP001590950"/>
    </source>
</evidence>
<reference evidence="1 2" key="1">
    <citation type="submission" date="2024-09" db="EMBL/GenBank/DDBJ databases">
        <title>Rethinking Asexuality: The Enigmatic Case of Functional Sexual Genes in Lepraria (Stereocaulaceae).</title>
        <authorList>
            <person name="Doellman M."/>
            <person name="Sun Y."/>
            <person name="Barcenas-Pena A."/>
            <person name="Lumbsch H.T."/>
            <person name="Grewe F."/>
        </authorList>
    </citation>
    <scope>NUCLEOTIDE SEQUENCE [LARGE SCALE GENOMIC DNA]</scope>
    <source>
        <strain evidence="1 2">Mercado 3170</strain>
    </source>
</reference>
<organism evidence="1 2">
    <name type="scientific">Stereocaulon virgatum</name>
    <dbReference type="NCBI Taxonomy" id="373712"/>
    <lineage>
        <taxon>Eukaryota</taxon>
        <taxon>Fungi</taxon>
        <taxon>Dikarya</taxon>
        <taxon>Ascomycota</taxon>
        <taxon>Pezizomycotina</taxon>
        <taxon>Lecanoromycetes</taxon>
        <taxon>OSLEUM clade</taxon>
        <taxon>Lecanoromycetidae</taxon>
        <taxon>Lecanorales</taxon>
        <taxon>Lecanorineae</taxon>
        <taxon>Stereocaulaceae</taxon>
        <taxon>Stereocaulon</taxon>
    </lineage>
</organism>
<gene>
    <name evidence="1" type="ORF">N7G274_010030</name>
</gene>
<dbReference type="EMBL" id="JBEFKJ010000043">
    <property type="protein sequence ID" value="KAL2037167.1"/>
    <property type="molecule type" value="Genomic_DNA"/>
</dbReference>